<dbReference type="EMBL" id="RSCL01000051">
    <property type="protein sequence ID" value="RUS94177.1"/>
    <property type="molecule type" value="Genomic_DNA"/>
</dbReference>
<dbReference type="InterPro" id="IPR005498">
    <property type="entry name" value="T4SS_VirB10/TraB/TrbI"/>
</dbReference>
<feature type="compositionally biased region" description="Basic and acidic residues" evidence="1">
    <location>
        <begin position="162"/>
        <end position="182"/>
    </location>
</feature>
<reference evidence="3" key="2">
    <citation type="journal article" date="2019" name="Genome Biol. Evol.">
        <title>Day and night: Metabolic profiles and evolutionary relationships of six axenic non-marine cyanobacteria.</title>
        <authorList>
            <person name="Will S.E."/>
            <person name="Henke P."/>
            <person name="Boedeker C."/>
            <person name="Huang S."/>
            <person name="Brinkmann H."/>
            <person name="Rohde M."/>
            <person name="Jarek M."/>
            <person name="Friedl T."/>
            <person name="Seufert S."/>
            <person name="Schumacher M."/>
            <person name="Overmann J."/>
            <person name="Neumann-Schaal M."/>
            <person name="Petersen J."/>
        </authorList>
    </citation>
    <scope>NUCLEOTIDE SEQUENCE [LARGE SCALE GENOMIC DNA]</scope>
    <source>
        <strain evidence="3">PCC 7102</strain>
    </source>
</reference>
<feature type="region of interest" description="Disordered" evidence="1">
    <location>
        <begin position="162"/>
        <end position="194"/>
    </location>
</feature>
<keyword evidence="2" id="KW-1133">Transmembrane helix</keyword>
<organism evidence="3 4">
    <name type="scientific">Dulcicalothrix desertica PCC 7102</name>
    <dbReference type="NCBI Taxonomy" id="232991"/>
    <lineage>
        <taxon>Bacteria</taxon>
        <taxon>Bacillati</taxon>
        <taxon>Cyanobacteriota</taxon>
        <taxon>Cyanophyceae</taxon>
        <taxon>Nostocales</taxon>
        <taxon>Calotrichaceae</taxon>
        <taxon>Dulcicalothrix</taxon>
    </lineage>
</organism>
<gene>
    <name evidence="3" type="ORF">DSM106972_094360</name>
</gene>
<comment type="caution">
    <text evidence="3">The sequence shown here is derived from an EMBL/GenBank/DDBJ whole genome shotgun (WGS) entry which is preliminary data.</text>
</comment>
<evidence type="ECO:0000256" key="2">
    <source>
        <dbReference type="SAM" id="Phobius"/>
    </source>
</evidence>
<dbReference type="RefSeq" id="WP_127087361.1">
    <property type="nucleotide sequence ID" value="NZ_RSCL01000051.1"/>
</dbReference>
<evidence type="ECO:0008006" key="5">
    <source>
        <dbReference type="Google" id="ProtNLM"/>
    </source>
</evidence>
<sequence>MQSSEHNTNSTEINPVESSETPSSNWDTETFARLLGLNEEEINFNSLTSSNDEAVETPTQEASNNVVTQSELFDDPQLGKTQPTFATNPFAKFGAVGLVMLVVFAAGATFLNTIMSGTPKSAPKTAALDNPKPKLEIDPNVNQQEALTGKLKAELALGSQAEKIKSVESSKNRKTPVRERKPINRASNQIASAQVRTPQVYNPPRPSYRPARYYPPSIASSRRLQPVVNDAPKVAPKNKVLAPTPIKQPTDPMEQWTAINRLGSYGSSEIASNSDTSNSNKLSNNTVDTVDNRQPAQITIPQATPVLTVSSETVETNSLEPLHLEEAAIINGAPIQQLTVGASASGKLTTPLVWGKNSNNNTNKNSTTETQAEKFIVELTDPLTTEDGFVTLPKGSQIIAQVDNIQKSGFVELQATQVVIDGKEYVLPPGAISIRGNSGQPLMASKWGDKGGEIASRDAETFVVGSLAKVGKVLNQPKEEQIFNSSGFGGTTTFSSNRQSRTNILGAVLSGGFEQLTQQILERNQRARASIQQQEQFWYVKAGTNVQVFINKSFEF</sequence>
<name>A0A3S1C021_9CYAN</name>
<evidence type="ECO:0000313" key="4">
    <source>
        <dbReference type="Proteomes" id="UP000271624"/>
    </source>
</evidence>
<accession>A0A3S1C021</accession>
<feature type="region of interest" description="Disordered" evidence="1">
    <location>
        <begin position="117"/>
        <end position="136"/>
    </location>
</feature>
<proteinExistence type="predicted"/>
<feature type="compositionally biased region" description="Polar residues" evidence="1">
    <location>
        <begin position="185"/>
        <end position="194"/>
    </location>
</feature>
<evidence type="ECO:0000256" key="1">
    <source>
        <dbReference type="SAM" id="MobiDB-lite"/>
    </source>
</evidence>
<feature type="region of interest" description="Disordered" evidence="1">
    <location>
        <begin position="1"/>
        <end position="28"/>
    </location>
</feature>
<keyword evidence="4" id="KW-1185">Reference proteome</keyword>
<dbReference type="OrthoDB" id="465746at2"/>
<dbReference type="Proteomes" id="UP000271624">
    <property type="component" value="Unassembled WGS sequence"/>
</dbReference>
<reference evidence="3" key="1">
    <citation type="submission" date="2018-12" db="EMBL/GenBank/DDBJ databases">
        <authorList>
            <person name="Will S."/>
            <person name="Neumann-Schaal M."/>
            <person name="Henke P."/>
        </authorList>
    </citation>
    <scope>NUCLEOTIDE SEQUENCE</scope>
    <source>
        <strain evidence="3">PCC 7102</strain>
    </source>
</reference>
<feature type="transmembrane region" description="Helical" evidence="2">
    <location>
        <begin position="90"/>
        <end position="111"/>
    </location>
</feature>
<dbReference type="AlphaFoldDB" id="A0A3S1C021"/>
<protein>
    <recommendedName>
        <fullName evidence="5">Conjugal transfer protein TrbI</fullName>
    </recommendedName>
</protein>
<dbReference type="Pfam" id="PF03743">
    <property type="entry name" value="TrbI"/>
    <property type="match status" value="1"/>
</dbReference>
<evidence type="ECO:0000313" key="3">
    <source>
        <dbReference type="EMBL" id="RUS94177.1"/>
    </source>
</evidence>
<keyword evidence="2" id="KW-0812">Transmembrane</keyword>
<keyword evidence="2" id="KW-0472">Membrane</keyword>